<dbReference type="RefSeq" id="WP_128219402.1">
    <property type="nucleotide sequence ID" value="NZ_CP034929.1"/>
</dbReference>
<name>A0ABW1QTZ8_9ACTN</name>
<comment type="caution">
    <text evidence="3">The sequence shown here is derived from an EMBL/GenBank/DDBJ whole genome shotgun (WGS) entry which is preliminary data.</text>
</comment>
<sequence>MNRRTAAPVLLVALALPMLPTLTAPASAADACSSRTVNPRKAIAPKTFAKCTVAAMKKSKTVVIRTTQSGGPTGKGPYRFGKTTDASVSSSDGSKQVALGKNFWMKPAGEGWSKGKKNGNADEQLAHFTGVLWRANASAASYKRALGSSTVKWKWTGVEKKINGVKAREYAGKPVFEGVKVSAYTVWLDTQYRPIRVASTVTGFGVTVKSKQDFTKWGKKVTIKAPKVK</sequence>
<evidence type="ECO:0000256" key="2">
    <source>
        <dbReference type="SAM" id="SignalP"/>
    </source>
</evidence>
<feature type="compositionally biased region" description="Polar residues" evidence="1">
    <location>
        <begin position="84"/>
        <end position="93"/>
    </location>
</feature>
<evidence type="ECO:0000256" key="1">
    <source>
        <dbReference type="SAM" id="MobiDB-lite"/>
    </source>
</evidence>
<dbReference type="Gene3D" id="2.50.20.20">
    <property type="match status" value="1"/>
</dbReference>
<proteinExistence type="predicted"/>
<feature type="chain" id="PRO_5045221082" evidence="2">
    <location>
        <begin position="29"/>
        <end position="229"/>
    </location>
</feature>
<reference evidence="4" key="1">
    <citation type="journal article" date="2019" name="Int. J. Syst. Evol. Microbiol.">
        <title>The Global Catalogue of Microorganisms (GCM) 10K type strain sequencing project: providing services to taxonomists for standard genome sequencing and annotation.</title>
        <authorList>
            <consortium name="The Broad Institute Genomics Platform"/>
            <consortium name="The Broad Institute Genome Sequencing Center for Infectious Disease"/>
            <person name="Wu L."/>
            <person name="Ma J."/>
        </authorList>
    </citation>
    <scope>NUCLEOTIDE SEQUENCE [LARGE SCALE GENOMIC DNA]</scope>
    <source>
        <strain evidence="4">DFY28</strain>
    </source>
</reference>
<dbReference type="Proteomes" id="UP001596098">
    <property type="component" value="Unassembled WGS sequence"/>
</dbReference>
<evidence type="ECO:0000313" key="3">
    <source>
        <dbReference type="EMBL" id="MFC6152981.1"/>
    </source>
</evidence>
<feature type="signal peptide" evidence="2">
    <location>
        <begin position="1"/>
        <end position="28"/>
    </location>
</feature>
<feature type="region of interest" description="Disordered" evidence="1">
    <location>
        <begin position="66"/>
        <end position="93"/>
    </location>
</feature>
<dbReference type="EMBL" id="JBHSQI010000002">
    <property type="protein sequence ID" value="MFC6152981.1"/>
    <property type="molecule type" value="Genomic_DNA"/>
</dbReference>
<organism evidence="3 4">
    <name type="scientific">Nocardioides yefusunii</name>
    <dbReference type="NCBI Taxonomy" id="2500546"/>
    <lineage>
        <taxon>Bacteria</taxon>
        <taxon>Bacillati</taxon>
        <taxon>Actinomycetota</taxon>
        <taxon>Actinomycetes</taxon>
        <taxon>Propionibacteriales</taxon>
        <taxon>Nocardioidaceae</taxon>
        <taxon>Nocardioides</taxon>
    </lineage>
</organism>
<gene>
    <name evidence="3" type="ORF">ACFPWU_04815</name>
</gene>
<accession>A0ABW1QTZ8</accession>
<evidence type="ECO:0000313" key="4">
    <source>
        <dbReference type="Proteomes" id="UP001596098"/>
    </source>
</evidence>
<keyword evidence="4" id="KW-1185">Reference proteome</keyword>
<keyword evidence="2" id="KW-0732">Signal</keyword>
<protein>
    <submittedName>
        <fullName evidence="3">Uncharacterized protein</fullName>
    </submittedName>
</protein>